<evidence type="ECO:0000256" key="1">
    <source>
        <dbReference type="SAM" id="MobiDB-lite"/>
    </source>
</evidence>
<evidence type="ECO:0000313" key="3">
    <source>
        <dbReference type="Proteomes" id="UP000016930"/>
    </source>
</evidence>
<feature type="compositionally biased region" description="Low complexity" evidence="1">
    <location>
        <begin position="9"/>
        <end position="25"/>
    </location>
</feature>
<dbReference type="OrthoDB" id="3215388at2759"/>
<feature type="region of interest" description="Disordered" evidence="1">
    <location>
        <begin position="110"/>
        <end position="129"/>
    </location>
</feature>
<organism evidence="2 3">
    <name type="scientific">Ceriporiopsis subvermispora (strain B)</name>
    <name type="common">White-rot fungus</name>
    <name type="synonym">Gelatoporia subvermispora</name>
    <dbReference type="NCBI Taxonomy" id="914234"/>
    <lineage>
        <taxon>Eukaryota</taxon>
        <taxon>Fungi</taxon>
        <taxon>Dikarya</taxon>
        <taxon>Basidiomycota</taxon>
        <taxon>Agaricomycotina</taxon>
        <taxon>Agaricomycetes</taxon>
        <taxon>Polyporales</taxon>
        <taxon>Gelatoporiaceae</taxon>
        <taxon>Gelatoporia</taxon>
    </lineage>
</organism>
<name>M2QZV9_CERS8</name>
<dbReference type="HOGENOM" id="CLU_143651_0_0_1"/>
<proteinExistence type="predicted"/>
<sequence length="129" mass="13784">MSANLTSPSLDSVNSTSSCNSSSKLFRSRRSSPSPRPQKDFFSAFGKLQSFYGHNSALVASTQRSHSAPATVHPTPAKKSSKAADWHSEKARSLSTDMKSYEQAFGTLASSYGFGGAAPVLPSRKSSKY</sequence>
<feature type="compositionally biased region" description="Basic and acidic residues" evidence="1">
    <location>
        <begin position="82"/>
        <end position="92"/>
    </location>
</feature>
<dbReference type="EMBL" id="KB445818">
    <property type="protein sequence ID" value="EMD31522.1"/>
    <property type="molecule type" value="Genomic_DNA"/>
</dbReference>
<accession>M2QZV9</accession>
<dbReference type="Proteomes" id="UP000016930">
    <property type="component" value="Unassembled WGS sequence"/>
</dbReference>
<protein>
    <submittedName>
        <fullName evidence="2">Uncharacterized protein</fullName>
    </submittedName>
</protein>
<feature type="region of interest" description="Disordered" evidence="1">
    <location>
        <begin position="1"/>
        <end position="41"/>
    </location>
</feature>
<evidence type="ECO:0000313" key="2">
    <source>
        <dbReference type="EMBL" id="EMD31522.1"/>
    </source>
</evidence>
<gene>
    <name evidence="2" type="ORF">CERSUDRAFT_119738</name>
</gene>
<feature type="region of interest" description="Disordered" evidence="1">
    <location>
        <begin position="62"/>
        <end position="93"/>
    </location>
</feature>
<reference evidence="2 3" key="1">
    <citation type="journal article" date="2012" name="Proc. Natl. Acad. Sci. U.S.A.">
        <title>Comparative genomics of Ceriporiopsis subvermispora and Phanerochaete chrysosporium provide insight into selective ligninolysis.</title>
        <authorList>
            <person name="Fernandez-Fueyo E."/>
            <person name="Ruiz-Duenas F.J."/>
            <person name="Ferreira P."/>
            <person name="Floudas D."/>
            <person name="Hibbett D.S."/>
            <person name="Canessa P."/>
            <person name="Larrondo L.F."/>
            <person name="James T.Y."/>
            <person name="Seelenfreund D."/>
            <person name="Lobos S."/>
            <person name="Polanco R."/>
            <person name="Tello M."/>
            <person name="Honda Y."/>
            <person name="Watanabe T."/>
            <person name="Watanabe T."/>
            <person name="Ryu J.S."/>
            <person name="Kubicek C.P."/>
            <person name="Schmoll M."/>
            <person name="Gaskell J."/>
            <person name="Hammel K.E."/>
            <person name="St John F.J."/>
            <person name="Vanden Wymelenberg A."/>
            <person name="Sabat G."/>
            <person name="Splinter BonDurant S."/>
            <person name="Syed K."/>
            <person name="Yadav J.S."/>
            <person name="Doddapaneni H."/>
            <person name="Subramanian V."/>
            <person name="Lavin J.L."/>
            <person name="Oguiza J.A."/>
            <person name="Perez G."/>
            <person name="Pisabarro A.G."/>
            <person name="Ramirez L."/>
            <person name="Santoyo F."/>
            <person name="Master E."/>
            <person name="Coutinho P.M."/>
            <person name="Henrissat B."/>
            <person name="Lombard V."/>
            <person name="Magnuson J.K."/>
            <person name="Kuees U."/>
            <person name="Hori C."/>
            <person name="Igarashi K."/>
            <person name="Samejima M."/>
            <person name="Held B.W."/>
            <person name="Barry K.W."/>
            <person name="LaButti K.M."/>
            <person name="Lapidus A."/>
            <person name="Lindquist E.A."/>
            <person name="Lucas S.M."/>
            <person name="Riley R."/>
            <person name="Salamov A.A."/>
            <person name="Hoffmeister D."/>
            <person name="Schwenk D."/>
            <person name="Hadar Y."/>
            <person name="Yarden O."/>
            <person name="de Vries R.P."/>
            <person name="Wiebenga A."/>
            <person name="Stenlid J."/>
            <person name="Eastwood D."/>
            <person name="Grigoriev I.V."/>
            <person name="Berka R.M."/>
            <person name="Blanchette R.A."/>
            <person name="Kersten P."/>
            <person name="Martinez A.T."/>
            <person name="Vicuna R."/>
            <person name="Cullen D."/>
        </authorList>
    </citation>
    <scope>NUCLEOTIDE SEQUENCE [LARGE SCALE GENOMIC DNA]</scope>
    <source>
        <strain evidence="2 3">B</strain>
    </source>
</reference>
<dbReference type="AlphaFoldDB" id="M2QZV9"/>
<keyword evidence="3" id="KW-1185">Reference proteome</keyword>